<reference evidence="3" key="2">
    <citation type="submission" date="2021-09" db="EMBL/GenBank/DDBJ databases">
        <authorList>
            <person name="Gilroy R."/>
        </authorList>
    </citation>
    <scope>NUCLEOTIDE SEQUENCE</scope>
    <source>
        <strain evidence="3">CHK171-7178</strain>
    </source>
</reference>
<dbReference type="SUPFAM" id="SSF52091">
    <property type="entry name" value="SpoIIaa-like"/>
    <property type="match status" value="1"/>
</dbReference>
<gene>
    <name evidence="3" type="ORF">K8V56_10775</name>
</gene>
<proteinExistence type="predicted"/>
<reference evidence="3" key="1">
    <citation type="journal article" date="2021" name="PeerJ">
        <title>Extensive microbial diversity within the chicken gut microbiome revealed by metagenomics and culture.</title>
        <authorList>
            <person name="Gilroy R."/>
            <person name="Ravi A."/>
            <person name="Getino M."/>
            <person name="Pursley I."/>
            <person name="Horton D.L."/>
            <person name="Alikhan N.F."/>
            <person name="Baker D."/>
            <person name="Gharbi K."/>
            <person name="Hall N."/>
            <person name="Watson M."/>
            <person name="Adriaenssens E.M."/>
            <person name="Foster-Nyarko E."/>
            <person name="Jarju S."/>
            <person name="Secka A."/>
            <person name="Antonio M."/>
            <person name="Oren A."/>
            <person name="Chaudhuri R.R."/>
            <person name="La Ragione R."/>
            <person name="Hildebrand F."/>
            <person name="Pallen M.J."/>
        </authorList>
    </citation>
    <scope>NUCLEOTIDE SEQUENCE</scope>
    <source>
        <strain evidence="3">CHK171-7178</strain>
    </source>
</reference>
<sequence length="272" mass="30561">MKKYLEHMRTKIAAEAEQIGRAVSESQNNRYPVMGKLGNVLDLERVEMVHMFADTLIMDESERIETLKSWGEEVGTRLANYEMISLDMMLREMPNYRNTLGAVIKHEVIELDLGAREMYDLISVLDQSLNDAIYFFSIPFVKHEKERLDLSQILVSELSVPLVSINDQTAILPLVGTVDHDRAIILQERVLPNASELQLENLIIDLSGLQTTDTFVAQQLFNLFDALSLLGIQPIVSGISPAIAQTLVQLGLSFGRIKSFATLKQALACIEK</sequence>
<dbReference type="InterPro" id="IPR002645">
    <property type="entry name" value="STAS_dom"/>
</dbReference>
<dbReference type="InterPro" id="IPR036513">
    <property type="entry name" value="STAS_dom_sf"/>
</dbReference>
<dbReference type="PROSITE" id="PS50801">
    <property type="entry name" value="STAS"/>
    <property type="match status" value="1"/>
</dbReference>
<comment type="caution">
    <text evidence="3">The sequence shown here is derived from an EMBL/GenBank/DDBJ whole genome shotgun (WGS) entry which is preliminary data.</text>
</comment>
<dbReference type="Gene3D" id="3.30.750.24">
    <property type="entry name" value="STAS domain"/>
    <property type="match status" value="1"/>
</dbReference>
<feature type="domain" description="STAS" evidence="2">
    <location>
        <begin position="159"/>
        <end position="270"/>
    </location>
</feature>
<evidence type="ECO:0000313" key="3">
    <source>
        <dbReference type="EMBL" id="HJF32239.1"/>
    </source>
</evidence>
<organism evidence="3 4">
    <name type="scientific">Sporosarcina psychrophila</name>
    <name type="common">Bacillus psychrophilus</name>
    <dbReference type="NCBI Taxonomy" id="1476"/>
    <lineage>
        <taxon>Bacteria</taxon>
        <taxon>Bacillati</taxon>
        <taxon>Bacillota</taxon>
        <taxon>Bacilli</taxon>
        <taxon>Bacillales</taxon>
        <taxon>Caryophanaceae</taxon>
        <taxon>Sporosarcina</taxon>
    </lineage>
</organism>
<dbReference type="PANTHER" id="PTHR33745">
    <property type="entry name" value="RSBT ANTAGONIST PROTEIN RSBS-RELATED"/>
    <property type="match status" value="1"/>
</dbReference>
<dbReference type="Pfam" id="PF01740">
    <property type="entry name" value="STAS"/>
    <property type="match status" value="1"/>
</dbReference>
<dbReference type="AlphaFoldDB" id="A0A921G0C4"/>
<dbReference type="EMBL" id="DYWT01000177">
    <property type="protein sequence ID" value="HJF32239.1"/>
    <property type="molecule type" value="Genomic_DNA"/>
</dbReference>
<evidence type="ECO:0000259" key="2">
    <source>
        <dbReference type="PROSITE" id="PS50801"/>
    </source>
</evidence>
<protein>
    <submittedName>
        <fullName evidence="3">STAS domain-containing protein</fullName>
    </submittedName>
</protein>
<dbReference type="InterPro" id="IPR051932">
    <property type="entry name" value="Bact_StressResp_Reg"/>
</dbReference>
<dbReference type="Proteomes" id="UP000698173">
    <property type="component" value="Unassembled WGS sequence"/>
</dbReference>
<evidence type="ECO:0000313" key="4">
    <source>
        <dbReference type="Proteomes" id="UP000698173"/>
    </source>
</evidence>
<accession>A0A921G0C4</accession>
<dbReference type="CDD" id="cd07041">
    <property type="entry name" value="STAS_RsbR_RsbS_like"/>
    <property type="match status" value="1"/>
</dbReference>
<evidence type="ECO:0000256" key="1">
    <source>
        <dbReference type="ARBA" id="ARBA00022553"/>
    </source>
</evidence>
<dbReference type="PANTHER" id="PTHR33745:SF3">
    <property type="entry name" value="RSBT CO-ANTAGONIST PROTEIN RSBRC"/>
    <property type="match status" value="1"/>
</dbReference>
<name>A0A921G0C4_SPOPS</name>
<keyword evidence="1" id="KW-0597">Phosphoprotein</keyword>